<keyword evidence="1" id="KW-0560">Oxidoreductase</keyword>
<evidence type="ECO:0000313" key="4">
    <source>
        <dbReference type="EMBL" id="GAA2242706.1"/>
    </source>
</evidence>
<dbReference type="EMBL" id="BAAATR010000009">
    <property type="protein sequence ID" value="GAA2242706.1"/>
    <property type="molecule type" value="Genomic_DNA"/>
</dbReference>
<feature type="domain" description="FAD-binding" evidence="3">
    <location>
        <begin position="8"/>
        <end position="348"/>
    </location>
</feature>
<dbReference type="InterPro" id="IPR050493">
    <property type="entry name" value="FAD-dep_Monooxygenase_BioMet"/>
</dbReference>
<dbReference type="PANTHER" id="PTHR13789">
    <property type="entry name" value="MONOOXYGENASE"/>
    <property type="match status" value="1"/>
</dbReference>
<keyword evidence="5" id="KW-1185">Reference proteome</keyword>
<protein>
    <submittedName>
        <fullName evidence="4">FAD-dependent monooxygenase</fullName>
    </submittedName>
</protein>
<name>A0ABN3DVM4_9ACTN</name>
<keyword evidence="2 4" id="KW-0503">Monooxygenase</keyword>
<sequence length="408" mass="43668">MASKTRTALVIGGGIAGPVCAMALRQAGIEATVHEAHHRTADGVGGGLGIAPNGLDALDVVGVGHLVRPIGIPTTGIVLQDWAGKRLGEFGNPPGVPPTQFVWRTDLYRALYDEATRRGVRIEHGKRLVGVREAPEAVTAQFADGTTAGADILIGADGIRSTVRTLIDPAAPGPRYAGLISFGARVCHPGVPATRGKMNMSFGKQAFIGYQVFDDSSAVWFVNLPHREPMTTAEAQRTSAEQWLALLQRKFTQDRTPAGRLIAATDPADLVIAGPMENMPKVPAWSRGRMVLVGDSAHAPSSSSGQGASLSVESAVQLARCLRDLPHDQAFAAYEQLRRPRVERIIDETTRKNGNKAAGPVGRVVNNVLMRVVTRLVRPEKAAWMFDHRIDWDAPVSPADHRDPARAA</sequence>
<dbReference type="Gene3D" id="3.50.50.60">
    <property type="entry name" value="FAD/NAD(P)-binding domain"/>
    <property type="match status" value="1"/>
</dbReference>
<accession>A0ABN3DVM4</accession>
<proteinExistence type="predicted"/>
<comment type="caution">
    <text evidence="4">The sequence shown here is derived from an EMBL/GenBank/DDBJ whole genome shotgun (WGS) entry which is preliminary data.</text>
</comment>
<dbReference type="SUPFAM" id="SSF51905">
    <property type="entry name" value="FAD/NAD(P)-binding domain"/>
    <property type="match status" value="1"/>
</dbReference>
<gene>
    <name evidence="4" type="ORF">GCM10010430_25380</name>
</gene>
<organism evidence="4 5">
    <name type="scientific">Kitasatospora cystarginea</name>
    <dbReference type="NCBI Taxonomy" id="58350"/>
    <lineage>
        <taxon>Bacteria</taxon>
        <taxon>Bacillati</taxon>
        <taxon>Actinomycetota</taxon>
        <taxon>Actinomycetes</taxon>
        <taxon>Kitasatosporales</taxon>
        <taxon>Streptomycetaceae</taxon>
        <taxon>Kitasatospora</taxon>
    </lineage>
</organism>
<dbReference type="PANTHER" id="PTHR13789:SF309">
    <property type="entry name" value="PUTATIVE (AFU_ORTHOLOGUE AFUA_6G14510)-RELATED"/>
    <property type="match status" value="1"/>
</dbReference>
<evidence type="ECO:0000256" key="1">
    <source>
        <dbReference type="ARBA" id="ARBA00023002"/>
    </source>
</evidence>
<evidence type="ECO:0000313" key="5">
    <source>
        <dbReference type="Proteomes" id="UP001500305"/>
    </source>
</evidence>
<evidence type="ECO:0000259" key="3">
    <source>
        <dbReference type="Pfam" id="PF01494"/>
    </source>
</evidence>
<dbReference type="GO" id="GO:0004497">
    <property type="term" value="F:monooxygenase activity"/>
    <property type="evidence" value="ECO:0007669"/>
    <property type="project" value="UniProtKB-KW"/>
</dbReference>
<dbReference type="Pfam" id="PF01494">
    <property type="entry name" value="FAD_binding_3"/>
    <property type="match status" value="1"/>
</dbReference>
<dbReference type="InterPro" id="IPR036188">
    <property type="entry name" value="FAD/NAD-bd_sf"/>
</dbReference>
<reference evidence="4 5" key="1">
    <citation type="journal article" date="2019" name="Int. J. Syst. Evol. Microbiol.">
        <title>The Global Catalogue of Microorganisms (GCM) 10K type strain sequencing project: providing services to taxonomists for standard genome sequencing and annotation.</title>
        <authorList>
            <consortium name="The Broad Institute Genomics Platform"/>
            <consortium name="The Broad Institute Genome Sequencing Center for Infectious Disease"/>
            <person name="Wu L."/>
            <person name="Ma J."/>
        </authorList>
    </citation>
    <scope>NUCLEOTIDE SEQUENCE [LARGE SCALE GENOMIC DNA]</scope>
    <source>
        <strain evidence="4 5">JCM 7356</strain>
    </source>
</reference>
<dbReference type="PRINTS" id="PR00420">
    <property type="entry name" value="RNGMNOXGNASE"/>
</dbReference>
<dbReference type="InterPro" id="IPR002938">
    <property type="entry name" value="FAD-bd"/>
</dbReference>
<dbReference type="Proteomes" id="UP001500305">
    <property type="component" value="Unassembled WGS sequence"/>
</dbReference>
<evidence type="ECO:0000256" key="2">
    <source>
        <dbReference type="ARBA" id="ARBA00023033"/>
    </source>
</evidence>
<dbReference type="RefSeq" id="WP_344636418.1">
    <property type="nucleotide sequence ID" value="NZ_BAAATR010000009.1"/>
</dbReference>